<keyword evidence="10" id="KW-1185">Reference proteome</keyword>
<dbReference type="OrthoDB" id="199773at2"/>
<evidence type="ECO:0000256" key="6">
    <source>
        <dbReference type="ARBA" id="ARBA00023136"/>
    </source>
</evidence>
<name>A0A2P8H4C4_9BACL</name>
<evidence type="ECO:0000259" key="8">
    <source>
        <dbReference type="PROSITE" id="PS50850"/>
    </source>
</evidence>
<evidence type="ECO:0000256" key="1">
    <source>
        <dbReference type="ARBA" id="ARBA00004651"/>
    </source>
</evidence>
<dbReference type="InterPro" id="IPR050189">
    <property type="entry name" value="MFS_Efflux_Transporters"/>
</dbReference>
<feature type="transmembrane region" description="Helical" evidence="7">
    <location>
        <begin position="106"/>
        <end position="123"/>
    </location>
</feature>
<dbReference type="InterPro" id="IPR020846">
    <property type="entry name" value="MFS_dom"/>
</dbReference>
<feature type="transmembrane region" description="Helical" evidence="7">
    <location>
        <begin position="237"/>
        <end position="258"/>
    </location>
</feature>
<feature type="transmembrane region" description="Helical" evidence="7">
    <location>
        <begin position="328"/>
        <end position="351"/>
    </location>
</feature>
<dbReference type="RefSeq" id="WP_106532570.1">
    <property type="nucleotide sequence ID" value="NZ_PYAT01000003.1"/>
</dbReference>
<feature type="transmembrane region" description="Helical" evidence="7">
    <location>
        <begin position="357"/>
        <end position="375"/>
    </location>
</feature>
<organism evidence="9 10">
    <name type="scientific">Planomicrobium soli</name>
    <dbReference type="NCBI Taxonomy" id="1176648"/>
    <lineage>
        <taxon>Bacteria</taxon>
        <taxon>Bacillati</taxon>
        <taxon>Bacillota</taxon>
        <taxon>Bacilli</taxon>
        <taxon>Bacillales</taxon>
        <taxon>Caryophanaceae</taxon>
        <taxon>Planomicrobium</taxon>
    </lineage>
</organism>
<dbReference type="PROSITE" id="PS50850">
    <property type="entry name" value="MFS"/>
    <property type="match status" value="1"/>
</dbReference>
<feature type="transmembrane region" description="Helical" evidence="7">
    <location>
        <begin position="202"/>
        <end position="225"/>
    </location>
</feature>
<dbReference type="Pfam" id="PF07690">
    <property type="entry name" value="MFS_1"/>
    <property type="match status" value="1"/>
</dbReference>
<dbReference type="EMBL" id="PYAT01000003">
    <property type="protein sequence ID" value="PSL41064.1"/>
    <property type="molecule type" value="Genomic_DNA"/>
</dbReference>
<accession>A0A2P8H4C4</accession>
<keyword evidence="2" id="KW-0813">Transport</keyword>
<feature type="transmembrane region" description="Helical" evidence="7">
    <location>
        <begin position="73"/>
        <end position="100"/>
    </location>
</feature>
<comment type="caution">
    <text evidence="9">The sequence shown here is derived from an EMBL/GenBank/DDBJ whole genome shotgun (WGS) entry which is preliminary data.</text>
</comment>
<dbReference type="PANTHER" id="PTHR43124">
    <property type="entry name" value="PURINE EFFLUX PUMP PBUE"/>
    <property type="match status" value="1"/>
</dbReference>
<dbReference type="InterPro" id="IPR011701">
    <property type="entry name" value="MFS"/>
</dbReference>
<dbReference type="AlphaFoldDB" id="A0A2P8H4C4"/>
<dbReference type="GO" id="GO:0005886">
    <property type="term" value="C:plasma membrane"/>
    <property type="evidence" value="ECO:0007669"/>
    <property type="project" value="UniProtKB-SubCell"/>
</dbReference>
<evidence type="ECO:0000256" key="7">
    <source>
        <dbReference type="SAM" id="Phobius"/>
    </source>
</evidence>
<feature type="transmembrane region" description="Helical" evidence="7">
    <location>
        <begin position="7"/>
        <end position="30"/>
    </location>
</feature>
<dbReference type="InterPro" id="IPR036259">
    <property type="entry name" value="MFS_trans_sf"/>
</dbReference>
<feature type="domain" description="Major facilitator superfamily (MFS) profile" evidence="8">
    <location>
        <begin position="6"/>
        <end position="379"/>
    </location>
</feature>
<feature type="transmembrane region" description="Helical" evidence="7">
    <location>
        <begin position="294"/>
        <end position="316"/>
    </location>
</feature>
<dbReference type="CDD" id="cd17324">
    <property type="entry name" value="MFS_NepI_like"/>
    <property type="match status" value="1"/>
</dbReference>
<proteinExistence type="predicted"/>
<feature type="transmembrane region" description="Helical" evidence="7">
    <location>
        <begin position="36"/>
        <end position="61"/>
    </location>
</feature>
<feature type="transmembrane region" description="Helical" evidence="7">
    <location>
        <begin position="135"/>
        <end position="154"/>
    </location>
</feature>
<keyword evidence="4 7" id="KW-0812">Transmembrane</keyword>
<evidence type="ECO:0000256" key="2">
    <source>
        <dbReference type="ARBA" id="ARBA00022448"/>
    </source>
</evidence>
<feature type="transmembrane region" description="Helical" evidence="7">
    <location>
        <begin position="270"/>
        <end position="288"/>
    </location>
</feature>
<evidence type="ECO:0000256" key="5">
    <source>
        <dbReference type="ARBA" id="ARBA00022989"/>
    </source>
</evidence>
<reference evidence="9 10" key="1">
    <citation type="submission" date="2018-03" db="EMBL/GenBank/DDBJ databases">
        <title>Genomic Encyclopedia of Type Strains, Phase III (KMG-III): the genomes of soil and plant-associated and newly described type strains.</title>
        <authorList>
            <person name="Whitman W."/>
        </authorList>
    </citation>
    <scope>NUCLEOTIDE SEQUENCE [LARGE SCALE GENOMIC DNA]</scope>
    <source>
        <strain evidence="9 10">CGMCC 1.12259</strain>
    </source>
</reference>
<comment type="subcellular location">
    <subcellularLocation>
        <location evidence="1">Cell membrane</location>
        <topology evidence="1">Multi-pass membrane protein</topology>
    </subcellularLocation>
</comment>
<keyword evidence="3" id="KW-1003">Cell membrane</keyword>
<sequence length="399" mass="42698">MKENNLIVFILTVGVFGILNTEMGFIGILPNIADQFGVSVATAGWLVSIFAIGVAISGPTMPLLFSRLNRKKVMVLVLSIFVAGNVISIFTSSFTVLLIARLIPALFHPVYVSLAFSVAANSVKIKDVPKAISKIFIGVSAGMVIGVPIASFMANMFNLQVALSFFAIVNFLVLISTLLFIPSIPVNERISYGSQLKILKKSLTWFSILTALLFNAAIFAVFSYLAEYLQTVTNVSANVTSFILLIYGAANVIGNIWAGKLLTSNPMKTMVYVPVLVGLLYIILFFTGQFTFPAAVLIFFWGILAGIGANLTQYVVSSAATEAPDFANGLFLSSVNIGTTVGAAAGGLFIASLGTSHVILAGIFAALLSLLFIWLRNTKYTAVVETTERKLQEKASALT</sequence>
<feature type="transmembrane region" description="Helical" evidence="7">
    <location>
        <begin position="160"/>
        <end position="181"/>
    </location>
</feature>
<dbReference type="GO" id="GO:0022857">
    <property type="term" value="F:transmembrane transporter activity"/>
    <property type="evidence" value="ECO:0007669"/>
    <property type="project" value="InterPro"/>
</dbReference>
<evidence type="ECO:0000313" key="10">
    <source>
        <dbReference type="Proteomes" id="UP000242682"/>
    </source>
</evidence>
<gene>
    <name evidence="9" type="ORF">B0H99_103198</name>
</gene>
<protein>
    <submittedName>
        <fullName evidence="9">Putative MFS family arabinose efflux permease</fullName>
    </submittedName>
</protein>
<dbReference type="PANTHER" id="PTHR43124:SF3">
    <property type="entry name" value="CHLORAMPHENICOL EFFLUX PUMP RV0191"/>
    <property type="match status" value="1"/>
</dbReference>
<dbReference type="Proteomes" id="UP000242682">
    <property type="component" value="Unassembled WGS sequence"/>
</dbReference>
<keyword evidence="5 7" id="KW-1133">Transmembrane helix</keyword>
<dbReference type="SUPFAM" id="SSF103473">
    <property type="entry name" value="MFS general substrate transporter"/>
    <property type="match status" value="1"/>
</dbReference>
<evidence type="ECO:0000313" key="9">
    <source>
        <dbReference type="EMBL" id="PSL41064.1"/>
    </source>
</evidence>
<dbReference type="Gene3D" id="1.20.1250.20">
    <property type="entry name" value="MFS general substrate transporter like domains"/>
    <property type="match status" value="2"/>
</dbReference>
<keyword evidence="6 7" id="KW-0472">Membrane</keyword>
<evidence type="ECO:0000256" key="3">
    <source>
        <dbReference type="ARBA" id="ARBA00022475"/>
    </source>
</evidence>
<evidence type="ECO:0000256" key="4">
    <source>
        <dbReference type="ARBA" id="ARBA00022692"/>
    </source>
</evidence>